<name>A0AAP3DLT6_BRELA</name>
<evidence type="ECO:0000313" key="3">
    <source>
        <dbReference type="EMBL" id="MCZ0810488.1"/>
    </source>
</evidence>
<dbReference type="PROSITE" id="PS50943">
    <property type="entry name" value="HTH_CROC1"/>
    <property type="match status" value="1"/>
</dbReference>
<dbReference type="Proteomes" id="UP001077662">
    <property type="component" value="Unassembled WGS sequence"/>
</dbReference>
<dbReference type="PANTHER" id="PTHR46558">
    <property type="entry name" value="TRACRIPTIONAL REGULATORY PROTEIN-RELATED-RELATED"/>
    <property type="match status" value="1"/>
</dbReference>
<comment type="caution">
    <text evidence="3">The sequence shown here is derived from an EMBL/GenBank/DDBJ whole genome shotgun (WGS) entry which is preliminary data.</text>
</comment>
<dbReference type="Gene3D" id="1.10.260.40">
    <property type="entry name" value="lambda repressor-like DNA-binding domains"/>
    <property type="match status" value="1"/>
</dbReference>
<dbReference type="CDD" id="cd00093">
    <property type="entry name" value="HTH_XRE"/>
    <property type="match status" value="1"/>
</dbReference>
<protein>
    <submittedName>
        <fullName evidence="3">Helix-turn-helix transcriptional regulator</fullName>
    </submittedName>
</protein>
<evidence type="ECO:0000313" key="4">
    <source>
        <dbReference type="Proteomes" id="UP001077662"/>
    </source>
</evidence>
<dbReference type="GO" id="GO:0003677">
    <property type="term" value="F:DNA binding"/>
    <property type="evidence" value="ECO:0007669"/>
    <property type="project" value="UniProtKB-KW"/>
</dbReference>
<dbReference type="InterPro" id="IPR001387">
    <property type="entry name" value="Cro/C1-type_HTH"/>
</dbReference>
<dbReference type="Pfam" id="PF01381">
    <property type="entry name" value="HTH_3"/>
    <property type="match status" value="1"/>
</dbReference>
<sequence length="126" mass="14228">MVFGKRIAELRKKRGYSQVNFAAKINVSKSTVGMWETGDREPDSDTLGKLANFFNVSIDYLLGRTDNPNSTLTDNVRLFVDSLELTDEQILDKISLLNVDGNPLTKEEALEFIAFVRAKRSINNKE</sequence>
<keyword evidence="1" id="KW-0238">DNA-binding</keyword>
<evidence type="ECO:0000259" key="2">
    <source>
        <dbReference type="PROSITE" id="PS50943"/>
    </source>
</evidence>
<gene>
    <name evidence="3" type="ORF">O0554_27025</name>
</gene>
<accession>A0AAP3DLT6</accession>
<feature type="domain" description="HTH cro/C1-type" evidence="2">
    <location>
        <begin position="7"/>
        <end position="61"/>
    </location>
</feature>
<dbReference type="AlphaFoldDB" id="A0AAP3DLT6"/>
<dbReference type="EMBL" id="JAPTNE010000095">
    <property type="protein sequence ID" value="MCZ0810488.1"/>
    <property type="molecule type" value="Genomic_DNA"/>
</dbReference>
<proteinExistence type="predicted"/>
<dbReference type="SUPFAM" id="SSF47413">
    <property type="entry name" value="lambda repressor-like DNA-binding domains"/>
    <property type="match status" value="1"/>
</dbReference>
<reference evidence="3" key="1">
    <citation type="submission" date="2022-09" db="EMBL/GenBank/DDBJ databases">
        <title>Genome analysis and characterization of larvicidal activity of Brevibacillus strains.</title>
        <authorList>
            <person name="Patrusheva E.V."/>
            <person name="Izotova A.O."/>
            <person name="Toshchakov S.V."/>
            <person name="Sineoky S.P."/>
        </authorList>
    </citation>
    <scope>NUCLEOTIDE SEQUENCE</scope>
    <source>
        <strain evidence="3">VKPM_B-13247</strain>
    </source>
</reference>
<evidence type="ECO:0000256" key="1">
    <source>
        <dbReference type="ARBA" id="ARBA00023125"/>
    </source>
</evidence>
<organism evidence="3 4">
    <name type="scientific">Brevibacillus laterosporus</name>
    <name type="common">Bacillus laterosporus</name>
    <dbReference type="NCBI Taxonomy" id="1465"/>
    <lineage>
        <taxon>Bacteria</taxon>
        <taxon>Bacillati</taxon>
        <taxon>Bacillota</taxon>
        <taxon>Bacilli</taxon>
        <taxon>Bacillales</taxon>
        <taxon>Paenibacillaceae</taxon>
        <taxon>Brevibacillus</taxon>
    </lineage>
</organism>
<dbReference type="PANTHER" id="PTHR46558:SF13">
    <property type="entry name" value="HTH-TYPE TRANSCRIPTIONAL REGULATOR IMMR"/>
    <property type="match status" value="1"/>
</dbReference>
<dbReference type="SMART" id="SM00530">
    <property type="entry name" value="HTH_XRE"/>
    <property type="match status" value="1"/>
</dbReference>
<dbReference type="InterPro" id="IPR010982">
    <property type="entry name" value="Lambda_DNA-bd_dom_sf"/>
</dbReference>